<dbReference type="InterPro" id="IPR006439">
    <property type="entry name" value="HAD-SF_hydro_IA"/>
</dbReference>
<dbReference type="GO" id="GO:0016791">
    <property type="term" value="F:phosphatase activity"/>
    <property type="evidence" value="ECO:0007669"/>
    <property type="project" value="TreeGrafter"/>
</dbReference>
<dbReference type="GO" id="GO:0046872">
    <property type="term" value="F:metal ion binding"/>
    <property type="evidence" value="ECO:0007669"/>
    <property type="project" value="UniProtKB-KW"/>
</dbReference>
<dbReference type="Gene3D" id="1.10.150.240">
    <property type="entry name" value="Putative phosphatase, domain 2"/>
    <property type="match status" value="1"/>
</dbReference>
<dbReference type="InterPro" id="IPR036412">
    <property type="entry name" value="HAD-like_sf"/>
</dbReference>
<dbReference type="SUPFAM" id="SSF56784">
    <property type="entry name" value="HAD-like"/>
    <property type="match status" value="1"/>
</dbReference>
<evidence type="ECO:0000256" key="4">
    <source>
        <dbReference type="ARBA" id="ARBA00022842"/>
    </source>
</evidence>
<dbReference type="GO" id="GO:0044281">
    <property type="term" value="P:small molecule metabolic process"/>
    <property type="evidence" value="ECO:0007669"/>
    <property type="project" value="UniProtKB-ARBA"/>
</dbReference>
<dbReference type="AlphaFoldDB" id="A0A9C7G773"/>
<dbReference type="NCBIfam" id="TIGR01509">
    <property type="entry name" value="HAD-SF-IA-v3"/>
    <property type="match status" value="1"/>
</dbReference>
<dbReference type="SFLD" id="SFLDG01129">
    <property type="entry name" value="C1.5:_HAD__Beta-PGM__Phosphata"/>
    <property type="match status" value="1"/>
</dbReference>
<keyword evidence="4" id="KW-0460">Magnesium</keyword>
<dbReference type="InterPro" id="IPR023198">
    <property type="entry name" value="PGP-like_dom2"/>
</dbReference>
<gene>
    <name evidence="5" type="primary">hadL</name>
    <name evidence="5" type="ORF">NEOCIP111885_00739</name>
</gene>
<dbReference type="PANTHER" id="PTHR46470">
    <property type="entry name" value="N-ACYLNEURAMINATE-9-PHOSPHATASE"/>
    <property type="match status" value="1"/>
</dbReference>
<dbReference type="Pfam" id="PF00702">
    <property type="entry name" value="Hydrolase"/>
    <property type="match status" value="1"/>
</dbReference>
<evidence type="ECO:0000256" key="3">
    <source>
        <dbReference type="ARBA" id="ARBA00022801"/>
    </source>
</evidence>
<dbReference type="NCBIfam" id="TIGR01549">
    <property type="entry name" value="HAD-SF-IA-v1"/>
    <property type="match status" value="1"/>
</dbReference>
<keyword evidence="6" id="KW-1185">Reference proteome</keyword>
<dbReference type="InterPro" id="IPR051400">
    <property type="entry name" value="HAD-like_hydrolase"/>
</dbReference>
<dbReference type="Gene3D" id="3.40.50.1000">
    <property type="entry name" value="HAD superfamily/HAD-like"/>
    <property type="match status" value="1"/>
</dbReference>
<protein>
    <submittedName>
        <fullName evidence="5">(S)-2-haloacid dehalogenase</fullName>
        <ecNumber evidence="5">3.8.1.2</ecNumber>
    </submittedName>
</protein>
<proteinExistence type="predicted"/>
<name>A0A9C7G773_9BACI</name>
<evidence type="ECO:0000256" key="2">
    <source>
        <dbReference type="ARBA" id="ARBA00022723"/>
    </source>
</evidence>
<dbReference type="SFLD" id="SFLDS00003">
    <property type="entry name" value="Haloacid_Dehalogenase"/>
    <property type="match status" value="1"/>
</dbReference>
<comment type="cofactor">
    <cofactor evidence="1">
        <name>Mg(2+)</name>
        <dbReference type="ChEBI" id="CHEBI:18420"/>
    </cofactor>
</comment>
<accession>A0A9C7G773</accession>
<dbReference type="InterPro" id="IPR023214">
    <property type="entry name" value="HAD_sf"/>
</dbReference>
<reference evidence="5" key="1">
    <citation type="submission" date="2021-10" db="EMBL/GenBank/DDBJ databases">
        <authorList>
            <person name="Criscuolo A."/>
        </authorList>
    </citation>
    <scope>NUCLEOTIDE SEQUENCE</scope>
    <source>
        <strain evidence="5">CIP111885</strain>
    </source>
</reference>
<evidence type="ECO:0000256" key="1">
    <source>
        <dbReference type="ARBA" id="ARBA00001946"/>
    </source>
</evidence>
<keyword evidence="2" id="KW-0479">Metal-binding</keyword>
<dbReference type="EC" id="3.8.1.2" evidence="5"/>
<dbReference type="PANTHER" id="PTHR46470:SF2">
    <property type="entry name" value="GLYCERALDEHYDE 3-PHOSPHATE PHOSPHATASE"/>
    <property type="match status" value="1"/>
</dbReference>
<organism evidence="5 6">
    <name type="scientific">Pseudoneobacillus rhizosphaerae</name>
    <dbReference type="NCBI Taxonomy" id="2880968"/>
    <lineage>
        <taxon>Bacteria</taxon>
        <taxon>Bacillati</taxon>
        <taxon>Bacillota</taxon>
        <taxon>Bacilli</taxon>
        <taxon>Bacillales</taxon>
        <taxon>Bacillaceae</taxon>
        <taxon>Pseudoneobacillus</taxon>
    </lineage>
</organism>
<evidence type="ECO:0000313" key="5">
    <source>
        <dbReference type="EMBL" id="CAG9607049.1"/>
    </source>
</evidence>
<comment type="caution">
    <text evidence="5">The sequence shown here is derived from an EMBL/GenBank/DDBJ whole genome shotgun (WGS) entry which is preliminary data.</text>
</comment>
<dbReference type="EMBL" id="CAKJTG010000003">
    <property type="protein sequence ID" value="CAG9607049.1"/>
    <property type="molecule type" value="Genomic_DNA"/>
</dbReference>
<keyword evidence="3 5" id="KW-0378">Hydrolase</keyword>
<dbReference type="Proteomes" id="UP000789845">
    <property type="component" value="Unassembled WGS sequence"/>
</dbReference>
<evidence type="ECO:0000313" key="6">
    <source>
        <dbReference type="Proteomes" id="UP000789845"/>
    </source>
</evidence>
<dbReference type="GO" id="GO:0018784">
    <property type="term" value="F:(S)-2-haloacid dehalogenase activity"/>
    <property type="evidence" value="ECO:0007669"/>
    <property type="project" value="UniProtKB-EC"/>
</dbReference>
<sequence length="221" mass="25052">MDFYGTVVHEEEASLVEICHKIKAKSDTAASALEIGYDWMKEFNQLLSHSHGENFLKQRDLSATSLRNTLTKFKSNANEDELLELMFHHWKSPTIYNDAVEFFEKNNLPIFILSNVDHLDITEAINLLHLKVDGIITSEHVKAYKPHQDMFEYALNQNGFSPEEVLHVGDSLTSDVSGANQVGINSVWLNRSNKPLSGDSKPDYIINNLNELLDLPVLVKI</sequence>